<name>A0A4Q1BUQ1_TREME</name>
<sequence length="268" mass="29848">MSTTLSSAIWDDVHHKLGDIVASSLRLRDQLFYRYEPLRDDPVSKIESDATSEITLVGSTTPPAPSIRTEPTSGEANQYPPGSSNVSQSEEWPPYDSGLDPIRCLKFLGGMLVVSAVIGVPSYFIQRHINYANDHKLKSWLCEVGPTEQMTELIMSVQNGTTPANSTFEVDMSCYTPMWVLTGDGFKADGKSRWPFPHSKKNANELPLNSLIFMWDGSTSRLQDLGLRQIHGREALQGKTEILLPLGLTGYDETRTPWKEGKESRLVD</sequence>
<evidence type="ECO:0000256" key="1">
    <source>
        <dbReference type="SAM" id="MobiDB-lite"/>
    </source>
</evidence>
<dbReference type="AlphaFoldDB" id="A0A4Q1BUQ1"/>
<protein>
    <submittedName>
        <fullName evidence="2">Uncharacterized protein</fullName>
    </submittedName>
</protein>
<comment type="caution">
    <text evidence="2">The sequence shown here is derived from an EMBL/GenBank/DDBJ whole genome shotgun (WGS) entry which is preliminary data.</text>
</comment>
<dbReference type="EMBL" id="SDIL01000005">
    <property type="protein sequence ID" value="RXK41859.1"/>
    <property type="molecule type" value="Genomic_DNA"/>
</dbReference>
<proteinExistence type="predicted"/>
<organism evidence="2 3">
    <name type="scientific">Tremella mesenterica</name>
    <name type="common">Jelly fungus</name>
    <dbReference type="NCBI Taxonomy" id="5217"/>
    <lineage>
        <taxon>Eukaryota</taxon>
        <taxon>Fungi</taxon>
        <taxon>Dikarya</taxon>
        <taxon>Basidiomycota</taxon>
        <taxon>Agaricomycotina</taxon>
        <taxon>Tremellomycetes</taxon>
        <taxon>Tremellales</taxon>
        <taxon>Tremellaceae</taxon>
        <taxon>Tremella</taxon>
    </lineage>
</organism>
<feature type="compositionally biased region" description="Polar residues" evidence="1">
    <location>
        <begin position="69"/>
        <end position="90"/>
    </location>
</feature>
<evidence type="ECO:0000313" key="2">
    <source>
        <dbReference type="EMBL" id="RXK41859.1"/>
    </source>
</evidence>
<keyword evidence="3" id="KW-1185">Reference proteome</keyword>
<dbReference type="VEuPathDB" id="FungiDB:TREMEDRAFT_65793"/>
<dbReference type="InParanoid" id="A0A4Q1BUQ1"/>
<feature type="region of interest" description="Disordered" evidence="1">
    <location>
        <begin position="50"/>
        <end position="94"/>
    </location>
</feature>
<accession>A0A4Q1BUQ1</accession>
<evidence type="ECO:0000313" key="3">
    <source>
        <dbReference type="Proteomes" id="UP000289152"/>
    </source>
</evidence>
<feature type="compositionally biased region" description="Polar residues" evidence="1">
    <location>
        <begin position="50"/>
        <end position="61"/>
    </location>
</feature>
<dbReference type="Proteomes" id="UP000289152">
    <property type="component" value="Unassembled WGS sequence"/>
</dbReference>
<gene>
    <name evidence="2" type="ORF">M231_00858</name>
</gene>
<reference evidence="2 3" key="1">
    <citation type="submission" date="2016-06" db="EMBL/GenBank/DDBJ databases">
        <title>Evolution of pathogenesis and genome organization in the Tremellales.</title>
        <authorList>
            <person name="Cuomo C."/>
            <person name="Litvintseva A."/>
            <person name="Heitman J."/>
            <person name="Chen Y."/>
            <person name="Sun S."/>
            <person name="Springer D."/>
            <person name="Dromer F."/>
            <person name="Young S."/>
            <person name="Zeng Q."/>
            <person name="Chapman S."/>
            <person name="Gujja S."/>
            <person name="Saif S."/>
            <person name="Birren B."/>
        </authorList>
    </citation>
    <scope>NUCLEOTIDE SEQUENCE [LARGE SCALE GENOMIC DNA]</scope>
    <source>
        <strain evidence="2 3">ATCC 28783</strain>
    </source>
</reference>